<evidence type="ECO:0000256" key="6">
    <source>
        <dbReference type="PROSITE-ProRule" id="PRU00339"/>
    </source>
</evidence>
<dbReference type="EMBL" id="VWYK01014373">
    <property type="protein sequence ID" value="NXR06759.1"/>
    <property type="molecule type" value="Genomic_DNA"/>
</dbReference>
<dbReference type="Proteomes" id="UP000536381">
    <property type="component" value="Unassembled WGS sequence"/>
</dbReference>
<evidence type="ECO:0000256" key="1">
    <source>
        <dbReference type="ARBA" id="ARBA00022588"/>
    </source>
</evidence>
<dbReference type="PROSITE" id="PS50005">
    <property type="entry name" value="TPR"/>
    <property type="match status" value="3"/>
</dbReference>
<keyword evidence="2" id="KW-0677">Repeat</keyword>
<feature type="repeat" description="TPR" evidence="6">
    <location>
        <begin position="330"/>
        <end position="363"/>
    </location>
</feature>
<evidence type="ECO:0000256" key="2">
    <source>
        <dbReference type="ARBA" id="ARBA00022737"/>
    </source>
</evidence>
<dbReference type="GO" id="GO:0045087">
    <property type="term" value="P:innate immune response"/>
    <property type="evidence" value="ECO:0007669"/>
    <property type="project" value="UniProtKB-KW"/>
</dbReference>
<dbReference type="SMART" id="SM00028">
    <property type="entry name" value="TPR"/>
    <property type="match status" value="7"/>
</dbReference>
<proteinExistence type="inferred from homology"/>
<feature type="non-terminal residue" evidence="7">
    <location>
        <position position="474"/>
    </location>
</feature>
<organism evidence="7 8">
    <name type="scientific">Semnornis frantzii</name>
    <dbReference type="NCBI Taxonomy" id="91796"/>
    <lineage>
        <taxon>Eukaryota</taxon>
        <taxon>Metazoa</taxon>
        <taxon>Chordata</taxon>
        <taxon>Craniata</taxon>
        <taxon>Vertebrata</taxon>
        <taxon>Euteleostomi</taxon>
        <taxon>Archelosauria</taxon>
        <taxon>Archosauria</taxon>
        <taxon>Dinosauria</taxon>
        <taxon>Saurischia</taxon>
        <taxon>Theropoda</taxon>
        <taxon>Coelurosauria</taxon>
        <taxon>Aves</taxon>
        <taxon>Neognathae</taxon>
        <taxon>Neoaves</taxon>
        <taxon>Telluraves</taxon>
        <taxon>Coraciimorphae</taxon>
        <taxon>Piciformes</taxon>
        <taxon>Ramphastidae</taxon>
        <taxon>Semnornis</taxon>
    </lineage>
</organism>
<dbReference type="AlphaFoldDB" id="A0A7L2I5B8"/>
<accession>A0A7L2I5B8</accession>
<dbReference type="InterPro" id="IPR019734">
    <property type="entry name" value="TPR_rpt"/>
</dbReference>
<dbReference type="GO" id="GO:0051607">
    <property type="term" value="P:defense response to virus"/>
    <property type="evidence" value="ECO:0007669"/>
    <property type="project" value="TreeGrafter"/>
</dbReference>
<dbReference type="SUPFAM" id="SSF48452">
    <property type="entry name" value="TPR-like"/>
    <property type="match status" value="2"/>
</dbReference>
<evidence type="ECO:0000256" key="5">
    <source>
        <dbReference type="ARBA" id="ARBA00038336"/>
    </source>
</evidence>
<comment type="caution">
    <text evidence="7">The sequence shown here is derived from an EMBL/GenBank/DDBJ whole genome shotgun (WGS) entry which is preliminary data.</text>
</comment>
<dbReference type="Pfam" id="PF00515">
    <property type="entry name" value="TPR_1"/>
    <property type="match status" value="1"/>
</dbReference>
<evidence type="ECO:0000256" key="3">
    <source>
        <dbReference type="ARBA" id="ARBA00022803"/>
    </source>
</evidence>
<protein>
    <submittedName>
        <fullName evidence="7">IFIT5 protein</fullName>
    </submittedName>
</protein>
<dbReference type="PANTHER" id="PTHR10271:SF0">
    <property type="entry name" value="INTERFERON-INDUCED PROTEIN WITH TETRATRICOPEPTIDE REPEATS 5"/>
    <property type="match status" value="1"/>
</dbReference>
<keyword evidence="3 6" id="KW-0802">TPR repeat</keyword>
<reference evidence="7 8" key="1">
    <citation type="submission" date="2019-09" db="EMBL/GenBank/DDBJ databases">
        <title>Bird 10,000 Genomes (B10K) Project - Family phase.</title>
        <authorList>
            <person name="Zhang G."/>
        </authorList>
    </citation>
    <scope>NUCLEOTIDE SEQUENCE [LARGE SCALE GENOMIC DNA]</scope>
    <source>
        <strain evidence="7">B10K-DU-001-42</strain>
        <tissue evidence="7">Muscle</tissue>
    </source>
</reference>
<keyword evidence="8" id="KW-1185">Reference proteome</keyword>
<dbReference type="FunFam" id="1.25.40.10:FF:000036">
    <property type="entry name" value="interferon-induced protein with tetratricopeptide repeats 5"/>
    <property type="match status" value="1"/>
</dbReference>
<keyword evidence="4" id="KW-0391">Immunity</keyword>
<dbReference type="Pfam" id="PF13432">
    <property type="entry name" value="TPR_16"/>
    <property type="match status" value="2"/>
</dbReference>
<gene>
    <name evidence="7" type="primary">Ifit5_1</name>
    <name evidence="7" type="ORF">SEMFRA_R07320</name>
</gene>
<dbReference type="PROSITE" id="PS50293">
    <property type="entry name" value="TPR_REGION"/>
    <property type="match status" value="1"/>
</dbReference>
<feature type="repeat" description="TPR" evidence="6">
    <location>
        <begin position="245"/>
        <end position="278"/>
    </location>
</feature>
<keyword evidence="1" id="KW-0399">Innate immunity</keyword>
<dbReference type="OrthoDB" id="10043504at2759"/>
<dbReference type="Pfam" id="PF13181">
    <property type="entry name" value="TPR_8"/>
    <property type="match status" value="1"/>
</dbReference>
<dbReference type="Gene3D" id="1.25.40.10">
    <property type="entry name" value="Tetratricopeptide repeat domain"/>
    <property type="match status" value="4"/>
</dbReference>
<feature type="repeat" description="TPR" evidence="6">
    <location>
        <begin position="427"/>
        <end position="460"/>
    </location>
</feature>
<evidence type="ECO:0000313" key="7">
    <source>
        <dbReference type="EMBL" id="NXR06759.1"/>
    </source>
</evidence>
<dbReference type="InterPro" id="IPR011990">
    <property type="entry name" value="TPR-like_helical_dom_sf"/>
</dbReference>
<dbReference type="Pfam" id="PF13374">
    <property type="entry name" value="TPR_10"/>
    <property type="match status" value="1"/>
</dbReference>
<feature type="non-terminal residue" evidence="7">
    <location>
        <position position="1"/>
    </location>
</feature>
<sequence>STASKNSLKRSLLQLECYFTWNLLKQDVDLDDLEDRVGHQIEFFTKSKITIYNLLSYVCHLKNSNEEALINLQKAEEEVKKYHPAEIARRSLVTWANYAWIYYHMERYEEAQTYVSKVEKSCRNLSSTPPQSKAQCPEIYAEEGWAFLNFGRKYYMRARACFENALQKEPNNPEFNAGYAIAMYRLENPFKKLSLSLTALQRAVELDPENTFVVVLLALKLQDLEQTDEGERYIEEVLKKAPDLPYVLRYAAKFYRRKGEIDKALGFLEKALQVIPNSPFFHHQLGLCYRSQLVELKKAERYPPQEQVDKLIQLCIFHFKMVIEIKPKFFYGHVDLAKMYTEAKRYEEAEETFQKAFQINILSYGDKQELHYYYGNFKHFHMKKESEAIEHYLEVLQIKTRSYYFNKSKNALKTLLEQRIQAGSRDATDFGRLGLVYNLNGETHEAIRYYEQALELCPDSEDYLSALCELRLSI</sequence>
<name>A0A7L2I5B8_9PICI</name>
<comment type="similarity">
    <text evidence="5">Belongs to the IFIT family.</text>
</comment>
<dbReference type="PANTHER" id="PTHR10271">
    <property type="entry name" value="INTERFERON-INDUCED PROTEIN WITH TETRATRICOPEPTIDE REPEATS"/>
    <property type="match status" value="1"/>
</dbReference>
<evidence type="ECO:0000313" key="8">
    <source>
        <dbReference type="Proteomes" id="UP000536381"/>
    </source>
</evidence>
<evidence type="ECO:0000256" key="4">
    <source>
        <dbReference type="ARBA" id="ARBA00022859"/>
    </source>
</evidence>
<dbReference type="GO" id="GO:0005829">
    <property type="term" value="C:cytosol"/>
    <property type="evidence" value="ECO:0007669"/>
    <property type="project" value="TreeGrafter"/>
</dbReference>